<evidence type="ECO:0000256" key="3">
    <source>
        <dbReference type="ARBA" id="ARBA00022825"/>
    </source>
</evidence>
<keyword evidence="3" id="KW-0645">Protease</keyword>
<dbReference type="Pfam" id="PF07676">
    <property type="entry name" value="PD40"/>
    <property type="match status" value="1"/>
</dbReference>
<dbReference type="Proteomes" id="UP000031030">
    <property type="component" value="Unassembled WGS sequence"/>
</dbReference>
<dbReference type="InterPro" id="IPR011659">
    <property type="entry name" value="WD40"/>
</dbReference>
<dbReference type="PANTHER" id="PTHR42776:SF13">
    <property type="entry name" value="DIPEPTIDYL-PEPTIDASE 5"/>
    <property type="match status" value="1"/>
</dbReference>
<evidence type="ECO:0000256" key="1">
    <source>
        <dbReference type="ARBA" id="ARBA00022729"/>
    </source>
</evidence>
<protein>
    <submittedName>
        <fullName evidence="6">Peptidase S9</fullName>
    </submittedName>
</protein>
<evidence type="ECO:0000313" key="6">
    <source>
        <dbReference type="EMBL" id="KHK95651.1"/>
    </source>
</evidence>
<feature type="region of interest" description="Disordered" evidence="4">
    <location>
        <begin position="194"/>
        <end position="237"/>
    </location>
</feature>
<accession>A0A0B1ZY15</accession>
<dbReference type="GO" id="GO:0006508">
    <property type="term" value="P:proteolysis"/>
    <property type="evidence" value="ECO:0007669"/>
    <property type="project" value="InterPro"/>
</dbReference>
<keyword evidence="7" id="KW-1185">Reference proteome</keyword>
<dbReference type="Pfam" id="PF00326">
    <property type="entry name" value="Peptidase_S9"/>
    <property type="match status" value="1"/>
</dbReference>
<dbReference type="SUPFAM" id="SSF53474">
    <property type="entry name" value="alpha/beta-Hydrolases"/>
    <property type="match status" value="1"/>
</dbReference>
<evidence type="ECO:0000313" key="7">
    <source>
        <dbReference type="Proteomes" id="UP000031030"/>
    </source>
</evidence>
<keyword evidence="2" id="KW-0378">Hydrolase</keyword>
<dbReference type="Gene3D" id="2.120.10.30">
    <property type="entry name" value="TolB, C-terminal domain"/>
    <property type="match status" value="2"/>
</dbReference>
<gene>
    <name evidence="6" type="ORF">LK09_18410</name>
</gene>
<evidence type="ECO:0000259" key="5">
    <source>
        <dbReference type="Pfam" id="PF00326"/>
    </source>
</evidence>
<dbReference type="AlphaFoldDB" id="A0A0B1ZY15"/>
<dbReference type="InterPro" id="IPR001375">
    <property type="entry name" value="Peptidase_S9_cat"/>
</dbReference>
<reference evidence="6 7" key="1">
    <citation type="submission" date="2014-11" db="EMBL/GenBank/DDBJ databases">
        <title>Genome sequence of Microbacterium mangrovi MUSC 115(T).</title>
        <authorList>
            <person name="Lee L.-H."/>
        </authorList>
    </citation>
    <scope>NUCLEOTIDE SEQUENCE [LARGE SCALE GENOMIC DNA]</scope>
    <source>
        <strain evidence="6 7">MUSC 115</strain>
    </source>
</reference>
<name>A0A0B1ZY15_9MICO</name>
<organism evidence="6 7">
    <name type="scientific">Microbacterium mangrovi</name>
    <dbReference type="NCBI Taxonomy" id="1348253"/>
    <lineage>
        <taxon>Bacteria</taxon>
        <taxon>Bacillati</taxon>
        <taxon>Actinomycetota</taxon>
        <taxon>Actinomycetes</taxon>
        <taxon>Micrococcales</taxon>
        <taxon>Microbacteriaceae</taxon>
        <taxon>Microbacterium</taxon>
    </lineage>
</organism>
<dbReference type="Gene3D" id="3.40.50.1820">
    <property type="entry name" value="alpha/beta hydrolase"/>
    <property type="match status" value="1"/>
</dbReference>
<dbReference type="RefSeq" id="WP_039402839.1">
    <property type="nucleotide sequence ID" value="NZ_JTDK01000020.1"/>
</dbReference>
<dbReference type="STRING" id="1348253.LK09_18410"/>
<dbReference type="PANTHER" id="PTHR42776">
    <property type="entry name" value="SERINE PEPTIDASE S9 FAMILY MEMBER"/>
    <property type="match status" value="1"/>
</dbReference>
<dbReference type="InterPro" id="IPR029058">
    <property type="entry name" value="AB_hydrolase_fold"/>
</dbReference>
<keyword evidence="3" id="KW-0720">Serine protease</keyword>
<dbReference type="SUPFAM" id="SSF82171">
    <property type="entry name" value="DPP6 N-terminal domain-like"/>
    <property type="match status" value="1"/>
</dbReference>
<evidence type="ECO:0000256" key="4">
    <source>
        <dbReference type="SAM" id="MobiDB-lite"/>
    </source>
</evidence>
<proteinExistence type="predicted"/>
<dbReference type="EMBL" id="JTDK01000020">
    <property type="protein sequence ID" value="KHK95651.1"/>
    <property type="molecule type" value="Genomic_DNA"/>
</dbReference>
<comment type="caution">
    <text evidence="6">The sequence shown here is derived from an EMBL/GenBank/DDBJ whole genome shotgun (WGS) entry which is preliminary data.</text>
</comment>
<feature type="domain" description="Peptidase S9 prolyl oligopeptidase catalytic" evidence="5">
    <location>
        <begin position="474"/>
        <end position="680"/>
    </location>
</feature>
<dbReference type="GO" id="GO:0004252">
    <property type="term" value="F:serine-type endopeptidase activity"/>
    <property type="evidence" value="ECO:0007669"/>
    <property type="project" value="TreeGrafter"/>
</dbReference>
<dbReference type="InterPro" id="IPR011042">
    <property type="entry name" value="6-blade_b-propeller_TolB-like"/>
</dbReference>
<sequence length="692" mass="74672">MTTAFDSLDDYIALPRVEALALSPDGRHAVLTVATLNAKKTGYDRALWRIAADGSPGAVRLTRSAKGESAASFTASGDVLFVSARPDGEAGENDPAQLWQLPADGGEARRVTALAGGISGAVAAAASDRLVIAAGLLPSACTLEEDARLRADRTKHKVAAILHDGYPIRYWDHDLGPDEPHLLALDVRGLADPVGSPAAPDAEKDDDEDAAKPYPAHLPRPVDLTPRPGRSADTEGVAISPDGATVVAALKVPRGADVRLRIVAIDVASGRHTPVFDDPAADAEMPVVSNDGRTIAFVRAALQNAAAPSQQELWVAGIDGSDPHRIAADWDRWPSSVAFDLDDTALIVTADQDGRGPVFRIPLDDSGVQQLTADDFTYSNVRVDRTSGELVALRASWMTPLHPVRIDRNGTVIELATPAPIPEVPARMTDVETTAADGARVRGWLLLPQDAAADAPAPLLLWIHGGPLNSWNAWSWRWNPQLAVARGYAVLLPDPALSTGYGLDFIARGWNAWGAAPYTDLMSITDAVVARDDIDETRTAAMGGSFGGYMANWVAGHTDRFRAIVTHASLWALDQFGPTTDFTPYWQSIFTPEAMAEHSPHRHLANITSPMLVVHGDRDYRVPVGEGLRLWSELNAQFAAEDGSMPHRFLYFPDENHWVLKPQHAVVWYETVFAFLAQHVLGEEWQKPKRLG</sequence>
<evidence type="ECO:0000256" key="2">
    <source>
        <dbReference type="ARBA" id="ARBA00022801"/>
    </source>
</evidence>
<keyword evidence="1" id="KW-0732">Signal</keyword>
<dbReference type="OrthoDB" id="262125at2"/>